<feature type="region of interest" description="Disordered" evidence="1">
    <location>
        <begin position="122"/>
        <end position="165"/>
    </location>
</feature>
<comment type="caution">
    <text evidence="2">The sequence shown here is derived from an EMBL/GenBank/DDBJ whole genome shotgun (WGS) entry which is preliminary data.</text>
</comment>
<evidence type="ECO:0000256" key="1">
    <source>
        <dbReference type="SAM" id="MobiDB-lite"/>
    </source>
</evidence>
<keyword evidence="3" id="KW-1185">Reference proteome</keyword>
<feature type="region of interest" description="Disordered" evidence="1">
    <location>
        <begin position="191"/>
        <end position="210"/>
    </location>
</feature>
<feature type="region of interest" description="Disordered" evidence="1">
    <location>
        <begin position="323"/>
        <end position="359"/>
    </location>
</feature>
<sequence>MNFKSNGFQKRGRRARPSPRTPVTPASVPGSIIVSRGEDAPRRPIDLPFLRRVRYHAPRAVIPGEAKPGPATHQADHMEPHGSMDPGLRRGGEWKGRAETPHLTIMDAGTEAGMTGGGAVREAAEGRAARGRAGRGRRLRGRRARVPSRAPVTPASVPGSIIVSRGEDAPRRPIDLPFLRRVRHHAPRAVIPGEAKPGPATHQADHMEPLGSMDPGLRRGGEWKGRAETPHLTIMDAGTEAGMPGVGAVREAAKGRAARGRAGRGRTLRGRTLRGRRAWVPSRAPVAPASVPGSIIVSRGEDAPRRPIDLPFLRRVRHHAPRAVIPGEAGRRPGIHPAGRTRRGRPAPRGPPFRGDDGWRAPCQDAKGHDYGCRHGGRHDGGWGLFARRRRGERREGGLDVAGRYVAGRFEDAEHGCHRERPSPRPPCRGP</sequence>
<feature type="compositionally biased region" description="Basic residues" evidence="1">
    <location>
        <begin position="129"/>
        <end position="146"/>
    </location>
</feature>
<evidence type="ECO:0000313" key="2">
    <source>
        <dbReference type="EMBL" id="MBB5752216.1"/>
    </source>
</evidence>
<evidence type="ECO:0000313" key="3">
    <source>
        <dbReference type="Proteomes" id="UP000523821"/>
    </source>
</evidence>
<name>A0A7W9FK29_9HYPH</name>
<feature type="compositionally biased region" description="Basic and acidic residues" evidence="1">
    <location>
        <begin position="74"/>
        <end position="91"/>
    </location>
</feature>
<accession>A0A7W9FK29</accession>
<feature type="region of interest" description="Disordered" evidence="1">
    <location>
        <begin position="1"/>
        <end position="42"/>
    </location>
</feature>
<feature type="region of interest" description="Disordered" evidence="1">
    <location>
        <begin position="62"/>
        <end position="91"/>
    </location>
</feature>
<proteinExistence type="predicted"/>
<protein>
    <submittedName>
        <fullName evidence="2">Uncharacterized protein</fullName>
    </submittedName>
</protein>
<gene>
    <name evidence="2" type="ORF">GGQ63_001268</name>
</gene>
<dbReference type="Proteomes" id="UP000523821">
    <property type="component" value="Unassembled WGS sequence"/>
</dbReference>
<feature type="region of interest" description="Disordered" evidence="1">
    <location>
        <begin position="410"/>
        <end position="431"/>
    </location>
</feature>
<organism evidence="2 3">
    <name type="scientific">Prosthecomicrobium pneumaticum</name>
    <dbReference type="NCBI Taxonomy" id="81895"/>
    <lineage>
        <taxon>Bacteria</taxon>
        <taxon>Pseudomonadati</taxon>
        <taxon>Pseudomonadota</taxon>
        <taxon>Alphaproteobacteria</taxon>
        <taxon>Hyphomicrobiales</taxon>
        <taxon>Kaistiaceae</taxon>
        <taxon>Prosthecomicrobium</taxon>
    </lineage>
</organism>
<dbReference type="AlphaFoldDB" id="A0A7W9FK29"/>
<feature type="compositionally biased region" description="Basic and acidic residues" evidence="1">
    <location>
        <begin position="410"/>
        <end position="423"/>
    </location>
</feature>
<reference evidence="2 3" key="1">
    <citation type="submission" date="2020-08" db="EMBL/GenBank/DDBJ databases">
        <title>Genomic Encyclopedia of Type Strains, Phase IV (KMG-IV): sequencing the most valuable type-strain genomes for metagenomic binning, comparative biology and taxonomic classification.</title>
        <authorList>
            <person name="Goeker M."/>
        </authorList>
    </citation>
    <scope>NUCLEOTIDE SEQUENCE [LARGE SCALE GENOMIC DNA]</scope>
    <source>
        <strain evidence="2 3">DSM 16268</strain>
    </source>
</reference>
<dbReference type="EMBL" id="JACHOO010000002">
    <property type="protein sequence ID" value="MBB5752216.1"/>
    <property type="molecule type" value="Genomic_DNA"/>
</dbReference>